<sequence>MTKVKRFSIHEVKNDDGKISISIICDESGTYIYSTPGSDTVDIQRNGNSFTKTGEIHSISSELCEEFIENGLLECEIFELNNTTIPIPKSLQKIHCNQFLSFCLGDQKVKFWLELVDGPMEILNITEKEIIEGMGGMEQLRNVEKQLMLCECDMNDEQLDGIKELGTMVLNSPNITEKGVKKRLENWLESYPEPGSVLEFRFKPSSPDFDKNSIFSHLMKAEISWKRSFEFTISFTLNSGRILEYDGHYFDGNEGFHLMKIVIPMDWKPKHRDDF</sequence>
<dbReference type="Proteomes" id="UP000008281">
    <property type="component" value="Unassembled WGS sequence"/>
</dbReference>
<dbReference type="HOGENOM" id="CLU_1012804_0_0_1"/>
<evidence type="ECO:0000313" key="2">
    <source>
        <dbReference type="Proteomes" id="UP000008281"/>
    </source>
</evidence>
<dbReference type="InParanoid" id="E3LXX9"/>
<dbReference type="GeneID" id="9801708"/>
<gene>
    <name evidence="1" type="ORF">CRE_03730</name>
</gene>
<dbReference type="PANTHER" id="PTHR31006:SF17">
    <property type="entry name" value="FBA_2 DOMAIN-CONTAINING PROTEIN"/>
    <property type="match status" value="1"/>
</dbReference>
<dbReference type="CTD" id="9801708"/>
<dbReference type="FunCoup" id="E3LXX9">
    <property type="interactions" value="1144"/>
</dbReference>
<dbReference type="OMA" id="IPMDWKP"/>
<dbReference type="eggNOG" id="ENOG502THMG">
    <property type="taxonomic scope" value="Eukaryota"/>
</dbReference>
<dbReference type="InterPro" id="IPR042317">
    <property type="entry name" value="She-1-like"/>
</dbReference>
<keyword evidence="2" id="KW-1185">Reference proteome</keyword>
<organism evidence="2">
    <name type="scientific">Caenorhabditis remanei</name>
    <name type="common">Caenorhabditis vulgaris</name>
    <dbReference type="NCBI Taxonomy" id="31234"/>
    <lineage>
        <taxon>Eukaryota</taxon>
        <taxon>Metazoa</taxon>
        <taxon>Ecdysozoa</taxon>
        <taxon>Nematoda</taxon>
        <taxon>Chromadorea</taxon>
        <taxon>Rhabditida</taxon>
        <taxon>Rhabditina</taxon>
        <taxon>Rhabditomorpha</taxon>
        <taxon>Rhabditoidea</taxon>
        <taxon>Rhabditidae</taxon>
        <taxon>Peloderinae</taxon>
        <taxon>Caenorhabditis</taxon>
    </lineage>
</organism>
<evidence type="ECO:0000313" key="1">
    <source>
        <dbReference type="EMBL" id="EFO84882.1"/>
    </source>
</evidence>
<dbReference type="RefSeq" id="XP_003111382.2">
    <property type="nucleotide sequence ID" value="XM_003111334.2"/>
</dbReference>
<evidence type="ECO:0008006" key="3">
    <source>
        <dbReference type="Google" id="ProtNLM"/>
    </source>
</evidence>
<dbReference type="OrthoDB" id="5837593at2759"/>
<dbReference type="AlphaFoldDB" id="E3LXX9"/>
<dbReference type="EMBL" id="DS268418">
    <property type="protein sequence ID" value="EFO84882.1"/>
    <property type="molecule type" value="Genomic_DNA"/>
</dbReference>
<name>E3LXX9_CAERE</name>
<dbReference type="PANTHER" id="PTHR31006">
    <property type="entry name" value="F-BOX DOMAIN-CONTAINING PROTEIN-RELATED-RELATED"/>
    <property type="match status" value="1"/>
</dbReference>
<dbReference type="KEGG" id="crq:GCK72_001123"/>
<protein>
    <recommendedName>
        <fullName evidence="3">DUF38 domain-containing protein</fullName>
    </recommendedName>
</protein>
<proteinExistence type="predicted"/>
<reference evidence="1" key="1">
    <citation type="submission" date="2007-07" db="EMBL/GenBank/DDBJ databases">
        <title>PCAP assembly of the Caenorhabditis remanei genome.</title>
        <authorList>
            <consortium name="The Caenorhabditis remanei Sequencing Consortium"/>
            <person name="Wilson R.K."/>
        </authorList>
    </citation>
    <scope>NUCLEOTIDE SEQUENCE [LARGE SCALE GENOMIC DNA]</scope>
    <source>
        <strain evidence="1">PB4641</strain>
    </source>
</reference>
<accession>E3LXX9</accession>